<accession>A0A813GJL9</accession>
<organism evidence="2 3">
    <name type="scientific">Polarella glacialis</name>
    <name type="common">Dinoflagellate</name>
    <dbReference type="NCBI Taxonomy" id="89957"/>
    <lineage>
        <taxon>Eukaryota</taxon>
        <taxon>Sar</taxon>
        <taxon>Alveolata</taxon>
        <taxon>Dinophyceae</taxon>
        <taxon>Suessiales</taxon>
        <taxon>Suessiaceae</taxon>
        <taxon>Polarella</taxon>
    </lineage>
</organism>
<sequence>MLQSQFVGLTPPPWTNPAPPARFFCRGRPQVKWILPGSRPRLRRPVARAVHSFEGHPPEDTKPSAMQRVLVVGGGCTGACAAMLLRKKLGPDASIEIWEKARGFGGRMTTTRQDVAGETIRADVGAQYLSADLSDPTSKELIDMLLTRKVVAEVGGEKGPGAKGLCSTPERQSGGSWHHFAGLEGGVNSALKCLADQAQATAYFEKRVASMDPVAGGKWRVRPFTGAPETFDAVLFAVPGCGVGGDNIDKIHGGWENLIDEECNRQLRSPQHDHRHAVVLFLAPEHLQACEAFFGPSNIEAQIDDDMVHLLAYQSRKTACIGGPVSKSPVVVVHTTHEFSRRNQRAGGRDRPFLEAVAGRVVHEYLKIPKGVRLDNIVLGSKVITWKQCQITRSMKGPAAFPLCKPLSDDPPLVLAGDYFTNSSFTGCAMSAANAVSALSSMLKGEKIANAVATASSAKRPADSDDGGYGKGQGKGKDSKGGKGKGKKGGKAEQGYRERY</sequence>
<feature type="compositionally biased region" description="Basic and acidic residues" evidence="1">
    <location>
        <begin position="490"/>
        <end position="500"/>
    </location>
</feature>
<dbReference type="Gene3D" id="3.90.660.10">
    <property type="match status" value="1"/>
</dbReference>
<evidence type="ECO:0008006" key="4">
    <source>
        <dbReference type="Google" id="ProtNLM"/>
    </source>
</evidence>
<evidence type="ECO:0000313" key="3">
    <source>
        <dbReference type="Proteomes" id="UP000654075"/>
    </source>
</evidence>
<dbReference type="Proteomes" id="UP000654075">
    <property type="component" value="Unassembled WGS sequence"/>
</dbReference>
<dbReference type="GO" id="GO:0016651">
    <property type="term" value="F:oxidoreductase activity, acting on NAD(P)H"/>
    <property type="evidence" value="ECO:0007669"/>
    <property type="project" value="InterPro"/>
</dbReference>
<dbReference type="AlphaFoldDB" id="A0A813GJL9"/>
<protein>
    <recommendedName>
        <fullName evidence="4">Amine oxidase</fullName>
    </recommendedName>
</protein>
<dbReference type="PANTHER" id="PTHR23357">
    <property type="entry name" value="RENALASE"/>
    <property type="match status" value="1"/>
</dbReference>
<dbReference type="EMBL" id="CAJNNV010029002">
    <property type="protein sequence ID" value="CAE8626627.1"/>
    <property type="molecule type" value="Genomic_DNA"/>
</dbReference>
<evidence type="ECO:0000313" key="2">
    <source>
        <dbReference type="EMBL" id="CAE8626627.1"/>
    </source>
</evidence>
<dbReference type="GO" id="GO:0005576">
    <property type="term" value="C:extracellular region"/>
    <property type="evidence" value="ECO:0007669"/>
    <property type="project" value="TreeGrafter"/>
</dbReference>
<keyword evidence="3" id="KW-1185">Reference proteome</keyword>
<dbReference type="PANTHER" id="PTHR23357:SF1">
    <property type="entry name" value="RENALASE"/>
    <property type="match status" value="1"/>
</dbReference>
<dbReference type="OrthoDB" id="447412at2759"/>
<dbReference type="InterPro" id="IPR036188">
    <property type="entry name" value="FAD/NAD-bd_sf"/>
</dbReference>
<dbReference type="Gene3D" id="3.50.50.60">
    <property type="entry name" value="FAD/NAD(P)-binding domain"/>
    <property type="match status" value="1"/>
</dbReference>
<comment type="caution">
    <text evidence="2">The sequence shown here is derived from an EMBL/GenBank/DDBJ whole genome shotgun (WGS) entry which is preliminary data.</text>
</comment>
<dbReference type="SUPFAM" id="SSF51905">
    <property type="entry name" value="FAD/NAD(P)-binding domain"/>
    <property type="match status" value="1"/>
</dbReference>
<feature type="region of interest" description="Disordered" evidence="1">
    <location>
        <begin position="454"/>
        <end position="500"/>
    </location>
</feature>
<reference evidence="2" key="1">
    <citation type="submission" date="2021-02" db="EMBL/GenBank/DDBJ databases">
        <authorList>
            <person name="Dougan E. K."/>
            <person name="Rhodes N."/>
            <person name="Thang M."/>
            <person name="Chan C."/>
        </authorList>
    </citation>
    <scope>NUCLEOTIDE SEQUENCE</scope>
</reference>
<gene>
    <name evidence="2" type="ORF">PGLA1383_LOCUS43533</name>
</gene>
<evidence type="ECO:0000256" key="1">
    <source>
        <dbReference type="SAM" id="MobiDB-lite"/>
    </source>
</evidence>
<dbReference type="InterPro" id="IPR040174">
    <property type="entry name" value="RNLS"/>
</dbReference>
<proteinExistence type="predicted"/>
<name>A0A813GJL9_POLGL</name>
<dbReference type="Pfam" id="PF13450">
    <property type="entry name" value="NAD_binding_8"/>
    <property type="match status" value="1"/>
</dbReference>